<reference evidence="4 5" key="1">
    <citation type="submission" date="2019-06" db="EMBL/GenBank/DDBJ databases">
        <title>Genome of new Rhodobacteraceae sp. SM1903.</title>
        <authorList>
            <person name="Ren X."/>
        </authorList>
    </citation>
    <scope>NUCLEOTIDE SEQUENCE [LARGE SCALE GENOMIC DNA]</scope>
    <source>
        <strain evidence="4 5">SM1903</strain>
    </source>
</reference>
<evidence type="ECO:0000313" key="5">
    <source>
        <dbReference type="Proteomes" id="UP000314011"/>
    </source>
</evidence>
<gene>
    <name evidence="4" type="ORF">FHY64_17590</name>
</gene>
<dbReference type="InterPro" id="IPR008258">
    <property type="entry name" value="Transglycosylase_SLT_dom_1"/>
</dbReference>
<protein>
    <submittedName>
        <fullName evidence="4">Lytic transglycosylase domain-containing protein</fullName>
    </submittedName>
</protein>
<evidence type="ECO:0000256" key="2">
    <source>
        <dbReference type="ARBA" id="ARBA00009387"/>
    </source>
</evidence>
<dbReference type="CDD" id="cd00254">
    <property type="entry name" value="LT-like"/>
    <property type="match status" value="1"/>
</dbReference>
<dbReference type="InterPro" id="IPR023346">
    <property type="entry name" value="Lysozyme-like_dom_sf"/>
</dbReference>
<dbReference type="Proteomes" id="UP000314011">
    <property type="component" value="Unassembled WGS sequence"/>
</dbReference>
<proteinExistence type="inferred from homology"/>
<dbReference type="EMBL" id="VFFF01000003">
    <property type="protein sequence ID" value="TNY30917.1"/>
    <property type="molecule type" value="Genomic_DNA"/>
</dbReference>
<keyword evidence="5" id="KW-1185">Reference proteome</keyword>
<dbReference type="AlphaFoldDB" id="A0A5C5GBF1"/>
<dbReference type="Pfam" id="PF01464">
    <property type="entry name" value="SLT"/>
    <property type="match status" value="1"/>
</dbReference>
<comment type="caution">
    <text evidence="4">The sequence shown here is derived from an EMBL/GenBank/DDBJ whole genome shotgun (WGS) entry which is preliminary data.</text>
</comment>
<name>A0A5C5GBF1_9RHOB</name>
<feature type="domain" description="Transglycosylase SLT" evidence="3">
    <location>
        <begin position="151"/>
        <end position="243"/>
    </location>
</feature>
<comment type="similarity">
    <text evidence="2">Belongs to the virb1 family.</text>
</comment>
<sequence length="287" mass="29525">MGLILKSIGGAVVGASFAAAAFAESERLQPDFTFRRVGVPPSGSTTGRISVQIDPEAPSAYFPPAPDAEESVPVIATSSSGAMAAVPRAPANVAWFWETISPSIADTGPGRLNAALGALNAAPEDARFSGPALQGMSDLARSHGTTILRETVGTNVSPALVLAVIAVESGGRSDAESGAGAGGLMQLMPDTASRFGVENRFDAVENIRGGVAYLDWLMQHFDGDPILVLAGYNAGEGSVRDNAGVPPYAETRAYVPKVIAAWKVARGLCVTPPELISDGCVFAVRDS</sequence>
<evidence type="ECO:0000313" key="4">
    <source>
        <dbReference type="EMBL" id="TNY30917.1"/>
    </source>
</evidence>
<accession>A0A5C5GBF1</accession>
<dbReference type="RefSeq" id="WP_140197183.1">
    <property type="nucleotide sequence ID" value="NZ_CP065915.1"/>
</dbReference>
<dbReference type="OrthoDB" id="9815002at2"/>
<organism evidence="4 5">
    <name type="scientific">Pelagovum pacificum</name>
    <dbReference type="NCBI Taxonomy" id="2588711"/>
    <lineage>
        <taxon>Bacteria</taxon>
        <taxon>Pseudomonadati</taxon>
        <taxon>Pseudomonadota</taxon>
        <taxon>Alphaproteobacteria</taxon>
        <taxon>Rhodobacterales</taxon>
        <taxon>Paracoccaceae</taxon>
        <taxon>Pelagovum</taxon>
    </lineage>
</organism>
<dbReference type="SUPFAM" id="SSF53955">
    <property type="entry name" value="Lysozyme-like"/>
    <property type="match status" value="1"/>
</dbReference>
<evidence type="ECO:0000259" key="3">
    <source>
        <dbReference type="Pfam" id="PF01464"/>
    </source>
</evidence>
<dbReference type="Gene3D" id="1.10.530.10">
    <property type="match status" value="1"/>
</dbReference>
<dbReference type="PANTHER" id="PTHR37423:SF2">
    <property type="entry name" value="MEMBRANE-BOUND LYTIC MUREIN TRANSGLYCOSYLASE C"/>
    <property type="match status" value="1"/>
</dbReference>
<dbReference type="PANTHER" id="PTHR37423">
    <property type="entry name" value="SOLUBLE LYTIC MUREIN TRANSGLYCOSYLASE-RELATED"/>
    <property type="match status" value="1"/>
</dbReference>
<evidence type="ECO:0000256" key="1">
    <source>
        <dbReference type="ARBA" id="ARBA00007734"/>
    </source>
</evidence>
<comment type="similarity">
    <text evidence="1">Belongs to the transglycosylase Slt family.</text>
</comment>